<organism evidence="2 3">
    <name type="scientific">Salibacterium salarium</name>
    <dbReference type="NCBI Taxonomy" id="284579"/>
    <lineage>
        <taxon>Bacteria</taxon>
        <taxon>Bacillati</taxon>
        <taxon>Bacillota</taxon>
        <taxon>Bacilli</taxon>
        <taxon>Bacillales</taxon>
        <taxon>Bacillaceae</taxon>
    </lineage>
</organism>
<dbReference type="EMBL" id="RBVX01000069">
    <property type="protein sequence ID" value="RSL29400.1"/>
    <property type="molecule type" value="Genomic_DNA"/>
</dbReference>
<keyword evidence="3" id="KW-1185">Reference proteome</keyword>
<dbReference type="Proteomes" id="UP000275076">
    <property type="component" value="Unassembled WGS sequence"/>
</dbReference>
<keyword evidence="2" id="KW-0378">Hydrolase</keyword>
<comment type="caution">
    <text evidence="2">The sequence shown here is derived from an EMBL/GenBank/DDBJ whole genome shotgun (WGS) entry which is preliminary data.</text>
</comment>
<evidence type="ECO:0000313" key="2">
    <source>
        <dbReference type="EMBL" id="RSL29400.1"/>
    </source>
</evidence>
<dbReference type="SUPFAM" id="SSF53474">
    <property type="entry name" value="alpha/beta-Hydrolases"/>
    <property type="match status" value="1"/>
</dbReference>
<dbReference type="InterPro" id="IPR029058">
    <property type="entry name" value="AB_hydrolase_fold"/>
</dbReference>
<sequence>MDNEKRWKQFVAIWKEPTPEVGQTPKQVVWRKNKATLYYYPAVTKKYKTPLFLVYSLINQAFILDLGPDSSMIEAFTKEGYDVYLLDFGIPGYEDKDTTLDDYIEKYIQKAVQRSLRHAEAEDITVIGYCLGGTLAAIYAAIATEPIKNLILFAAPLDFSEDHFDSNLMDALKKGELNVDAVIDSYGVIPGGGMEFILRMATSPLFYSPYLALYERADDPEYVLRWRRFRSWVNGHVPFAGATLKQCLHLIVQDNQLINNQLVISGKKVNLSKIKSNLLVVSTEGDQLIPETLIKPVMNKVSSNDKTYKRIKGGHAAIALKGELPAFLSNWLKDHS</sequence>
<reference evidence="2 3" key="1">
    <citation type="submission" date="2018-10" db="EMBL/GenBank/DDBJ databases">
        <title>Draft genome sequence of Bacillus salarius IM0101, isolated from a hypersaline soil in Inner Mongolia, China.</title>
        <authorList>
            <person name="Yamprayoonswat W."/>
            <person name="Boonvisut S."/>
            <person name="Jumpathong W."/>
            <person name="Sittihan S."/>
            <person name="Ruangsuj P."/>
            <person name="Wanthongcharoen S."/>
            <person name="Thongpramul N."/>
            <person name="Pimmason S."/>
            <person name="Yu B."/>
            <person name="Yasawong M."/>
        </authorList>
    </citation>
    <scope>NUCLEOTIDE SEQUENCE [LARGE SCALE GENOMIC DNA]</scope>
    <source>
        <strain evidence="2 3">IM0101</strain>
    </source>
</reference>
<evidence type="ECO:0000259" key="1">
    <source>
        <dbReference type="Pfam" id="PF00561"/>
    </source>
</evidence>
<dbReference type="InterPro" id="IPR000073">
    <property type="entry name" value="AB_hydrolase_1"/>
</dbReference>
<dbReference type="InterPro" id="IPR051321">
    <property type="entry name" value="PHA/PHB_synthase"/>
</dbReference>
<dbReference type="AlphaFoldDB" id="A0A428MTF6"/>
<dbReference type="OrthoDB" id="9767934at2"/>
<gene>
    <name evidence="2" type="ORF">D7Z54_31390</name>
</gene>
<protein>
    <submittedName>
        <fullName evidence="2">Alpha/beta fold hydrolase</fullName>
    </submittedName>
</protein>
<dbReference type="GO" id="GO:0016787">
    <property type="term" value="F:hydrolase activity"/>
    <property type="evidence" value="ECO:0007669"/>
    <property type="project" value="UniProtKB-KW"/>
</dbReference>
<proteinExistence type="predicted"/>
<feature type="domain" description="AB hydrolase-1" evidence="1">
    <location>
        <begin position="71"/>
        <end position="318"/>
    </location>
</feature>
<accession>A0A428MTF6</accession>
<dbReference type="RefSeq" id="WP_125562591.1">
    <property type="nucleotide sequence ID" value="NZ_RBVX01000069.1"/>
</dbReference>
<evidence type="ECO:0000313" key="3">
    <source>
        <dbReference type="Proteomes" id="UP000275076"/>
    </source>
</evidence>
<dbReference type="PANTHER" id="PTHR36837">
    <property type="entry name" value="POLY(3-HYDROXYALKANOATE) POLYMERASE SUBUNIT PHAC"/>
    <property type="match status" value="1"/>
</dbReference>
<dbReference type="Pfam" id="PF00561">
    <property type="entry name" value="Abhydrolase_1"/>
    <property type="match status" value="1"/>
</dbReference>
<dbReference type="PANTHER" id="PTHR36837:SF2">
    <property type="entry name" value="POLY(3-HYDROXYALKANOATE) POLYMERASE SUBUNIT PHAC"/>
    <property type="match status" value="1"/>
</dbReference>
<dbReference type="Gene3D" id="3.40.50.1820">
    <property type="entry name" value="alpha/beta hydrolase"/>
    <property type="match status" value="1"/>
</dbReference>
<name>A0A428MTF6_9BACI</name>